<gene>
    <name evidence="3" type="ORF">MGAL_10B025983</name>
    <name evidence="2" type="ORF">MGAL_10B036795</name>
</gene>
<dbReference type="Proteomes" id="UP000596742">
    <property type="component" value="Unassembled WGS sequence"/>
</dbReference>
<accession>A0A8B6C8D3</accession>
<keyword evidence="4" id="KW-1185">Reference proteome</keyword>
<feature type="compositionally biased region" description="Polar residues" evidence="1">
    <location>
        <begin position="98"/>
        <end position="107"/>
    </location>
</feature>
<dbReference type="EMBL" id="UYJE01000555">
    <property type="protein sequence ID" value="VDH94192.1"/>
    <property type="molecule type" value="Genomic_DNA"/>
</dbReference>
<dbReference type="AlphaFoldDB" id="A0A8B6C8D3"/>
<dbReference type="EMBL" id="UYJE01001309">
    <property type="protein sequence ID" value="VDI01079.1"/>
    <property type="molecule type" value="Genomic_DNA"/>
</dbReference>
<evidence type="ECO:0000256" key="1">
    <source>
        <dbReference type="SAM" id="MobiDB-lite"/>
    </source>
</evidence>
<sequence>MSDTTSLVDDTLMNYEAKTRKNLDGTINLKDESECEGRLHGFIYLHGYDPDLKYKVPLFVQANIARTCKFSKANPTIASFLRMRTMTSMSDETKNRRSFQQLPTMEE</sequence>
<feature type="region of interest" description="Disordered" evidence="1">
    <location>
        <begin position="88"/>
        <end position="107"/>
    </location>
</feature>
<reference evidence="3" key="1">
    <citation type="submission" date="2018-11" db="EMBL/GenBank/DDBJ databases">
        <authorList>
            <person name="Alioto T."/>
            <person name="Alioto T."/>
        </authorList>
    </citation>
    <scope>NUCLEOTIDE SEQUENCE</scope>
</reference>
<proteinExistence type="predicted"/>
<evidence type="ECO:0000313" key="4">
    <source>
        <dbReference type="Proteomes" id="UP000596742"/>
    </source>
</evidence>
<comment type="caution">
    <text evidence="3">The sequence shown here is derived from an EMBL/GenBank/DDBJ whole genome shotgun (WGS) entry which is preliminary data.</text>
</comment>
<evidence type="ECO:0000313" key="2">
    <source>
        <dbReference type="EMBL" id="VDH94192.1"/>
    </source>
</evidence>
<organism evidence="3 4">
    <name type="scientific">Mytilus galloprovincialis</name>
    <name type="common">Mediterranean mussel</name>
    <dbReference type="NCBI Taxonomy" id="29158"/>
    <lineage>
        <taxon>Eukaryota</taxon>
        <taxon>Metazoa</taxon>
        <taxon>Spiralia</taxon>
        <taxon>Lophotrochozoa</taxon>
        <taxon>Mollusca</taxon>
        <taxon>Bivalvia</taxon>
        <taxon>Autobranchia</taxon>
        <taxon>Pteriomorphia</taxon>
        <taxon>Mytilida</taxon>
        <taxon>Mytiloidea</taxon>
        <taxon>Mytilidae</taxon>
        <taxon>Mytilinae</taxon>
        <taxon>Mytilus</taxon>
    </lineage>
</organism>
<name>A0A8B6C8D3_MYTGA</name>
<evidence type="ECO:0000313" key="3">
    <source>
        <dbReference type="EMBL" id="VDI01079.1"/>
    </source>
</evidence>
<protein>
    <submittedName>
        <fullName evidence="3">Uncharacterized protein</fullName>
    </submittedName>
</protein>